<dbReference type="RefSeq" id="WP_386818310.1">
    <property type="nucleotide sequence ID" value="NZ_JBHUIT010000002.1"/>
</dbReference>
<feature type="region of interest" description="Disordered" evidence="1">
    <location>
        <begin position="59"/>
        <end position="79"/>
    </location>
</feature>
<protein>
    <recommendedName>
        <fullName evidence="4">DUF1232 domain-containing protein</fullName>
    </recommendedName>
</protein>
<evidence type="ECO:0008006" key="4">
    <source>
        <dbReference type="Google" id="ProtNLM"/>
    </source>
</evidence>
<proteinExistence type="predicted"/>
<evidence type="ECO:0000256" key="1">
    <source>
        <dbReference type="SAM" id="MobiDB-lite"/>
    </source>
</evidence>
<feature type="compositionally biased region" description="Basic and acidic residues" evidence="1">
    <location>
        <begin position="65"/>
        <end position="79"/>
    </location>
</feature>
<dbReference type="EMBL" id="JBHUIT010000002">
    <property type="protein sequence ID" value="MFD2255653.1"/>
    <property type="molecule type" value="Genomic_DNA"/>
</dbReference>
<comment type="caution">
    <text evidence="2">The sequence shown here is derived from an EMBL/GenBank/DDBJ whole genome shotgun (WGS) entry which is preliminary data.</text>
</comment>
<evidence type="ECO:0000313" key="3">
    <source>
        <dbReference type="Proteomes" id="UP001597375"/>
    </source>
</evidence>
<name>A0ABW5D3K9_9BACT</name>
<dbReference type="Proteomes" id="UP001597375">
    <property type="component" value="Unassembled WGS sequence"/>
</dbReference>
<reference evidence="3" key="1">
    <citation type="journal article" date="2019" name="Int. J. Syst. Evol. Microbiol.">
        <title>The Global Catalogue of Microorganisms (GCM) 10K type strain sequencing project: providing services to taxonomists for standard genome sequencing and annotation.</title>
        <authorList>
            <consortium name="The Broad Institute Genomics Platform"/>
            <consortium name="The Broad Institute Genome Sequencing Center for Infectious Disease"/>
            <person name="Wu L."/>
            <person name="Ma J."/>
        </authorList>
    </citation>
    <scope>NUCLEOTIDE SEQUENCE [LARGE SCALE GENOMIC DNA]</scope>
    <source>
        <strain evidence="3">CGMCC 4.7106</strain>
    </source>
</reference>
<organism evidence="2 3">
    <name type="scientific">Luteolibacter algae</name>
    <dbReference type="NCBI Taxonomy" id="454151"/>
    <lineage>
        <taxon>Bacteria</taxon>
        <taxon>Pseudomonadati</taxon>
        <taxon>Verrucomicrobiota</taxon>
        <taxon>Verrucomicrobiia</taxon>
        <taxon>Verrucomicrobiales</taxon>
        <taxon>Verrucomicrobiaceae</taxon>
        <taxon>Luteolibacter</taxon>
    </lineage>
</organism>
<sequence>MKRKLAWIGAVFSGLYLLTAGPIPDPIPFVDEGVALAVFLKCTLYLGYDLRKWLPFLSKKGKSKRSQEPKDDKDITIDV</sequence>
<accession>A0ABW5D3K9</accession>
<evidence type="ECO:0000313" key="2">
    <source>
        <dbReference type="EMBL" id="MFD2255653.1"/>
    </source>
</evidence>
<keyword evidence="3" id="KW-1185">Reference proteome</keyword>
<gene>
    <name evidence="2" type="ORF">ACFSSA_03110</name>
</gene>